<dbReference type="RefSeq" id="WP_140019439.1">
    <property type="nucleotide sequence ID" value="NZ_JACIEX010000002.1"/>
</dbReference>
<proteinExistence type="predicted"/>
<sequence>MVTKKPAPKKAPLKKPAAKKPSTRKPRASIKPELKVKLADMIVNQTDLAEAIGISTRRLRQLEKEEEVIFSESLGKYRVGTVFQSYATYLREGAVKKTGNEGLDQLRAEKVIDARMTRMRKDRELISLDEALGTADELAGLFLSYLNGLPAEITKEPRERQRLHDIIDKGRLRLADRLGKKIDTLRTGQEDADSEDED</sequence>
<evidence type="ECO:0000256" key="1">
    <source>
        <dbReference type="SAM" id="MobiDB-lite"/>
    </source>
</evidence>
<evidence type="ECO:0000313" key="3">
    <source>
        <dbReference type="EMBL" id="TNV14291.1"/>
    </source>
</evidence>
<keyword evidence="5" id="KW-1185">Reference proteome</keyword>
<reference evidence="3" key="2">
    <citation type="submission" date="2019-06" db="EMBL/GenBank/DDBJ databases">
        <authorList>
            <person name="Hu M."/>
        </authorList>
    </citation>
    <scope>NUCLEOTIDE SEQUENCE</scope>
    <source>
        <strain evidence="3">08RB2639</strain>
    </source>
</reference>
<accession>A0A5C5CTB9</accession>
<dbReference type="EMBL" id="VEWK01000002">
    <property type="protein sequence ID" value="TNV14291.1"/>
    <property type="molecule type" value="Genomic_DNA"/>
</dbReference>
<dbReference type="Proteomes" id="UP000313390">
    <property type="component" value="Unassembled WGS sequence"/>
</dbReference>
<keyword evidence="2" id="KW-0238">DNA-binding</keyword>
<name>A0A5C5CTB9_9HYPH</name>
<evidence type="ECO:0000313" key="2">
    <source>
        <dbReference type="EMBL" id="MBB4092449.1"/>
    </source>
</evidence>
<dbReference type="GO" id="GO:0003677">
    <property type="term" value="F:DNA binding"/>
    <property type="evidence" value="ECO:0007669"/>
    <property type="project" value="UniProtKB-KW"/>
</dbReference>
<protein>
    <submittedName>
        <fullName evidence="2">DNA-binding XRE family transcriptional regulator</fullName>
    </submittedName>
</protein>
<dbReference type="AlphaFoldDB" id="A0A5C5CTB9"/>
<evidence type="ECO:0000313" key="4">
    <source>
        <dbReference type="Proteomes" id="UP000313390"/>
    </source>
</evidence>
<comment type="caution">
    <text evidence="3">The sequence shown here is derived from an EMBL/GenBank/DDBJ whole genome shotgun (WGS) entry which is preliminary data.</text>
</comment>
<reference evidence="2 5" key="3">
    <citation type="submission" date="2020-08" db="EMBL/GenBank/DDBJ databases">
        <title>Genomic Encyclopedia of Type Strains, Phase IV (KMG-IV): sequencing the most valuable type-strain genomes for metagenomic binning, comparative biology and taxonomic classification.</title>
        <authorList>
            <person name="Goeker M."/>
        </authorList>
    </citation>
    <scope>NUCLEOTIDE SEQUENCE [LARGE SCALE GENOMIC DNA]</scope>
    <source>
        <strain evidence="2 5">DSM 23868</strain>
    </source>
</reference>
<dbReference type="EMBL" id="JACIEX010000002">
    <property type="protein sequence ID" value="MBB4092449.1"/>
    <property type="molecule type" value="Genomic_DNA"/>
</dbReference>
<organism evidence="3 4">
    <name type="scientific">Brucella pecoris</name>
    <dbReference type="NCBI Taxonomy" id="867683"/>
    <lineage>
        <taxon>Bacteria</taxon>
        <taxon>Pseudomonadati</taxon>
        <taxon>Pseudomonadota</taxon>
        <taxon>Alphaproteobacteria</taxon>
        <taxon>Hyphomicrobiales</taxon>
        <taxon>Brucellaceae</taxon>
        <taxon>Brucella/Ochrobactrum group</taxon>
        <taxon>Brucella</taxon>
    </lineage>
</organism>
<feature type="compositionally biased region" description="Basic residues" evidence="1">
    <location>
        <begin position="1"/>
        <end position="28"/>
    </location>
</feature>
<dbReference type="Proteomes" id="UP000553980">
    <property type="component" value="Unassembled WGS sequence"/>
</dbReference>
<reference evidence="3 4" key="1">
    <citation type="journal article" date="2011" name="Int. J. Syst. Evol. Microbiol.">
        <title>Ochrobactrum pecoris sp. nov., isolated from farm animals.</title>
        <authorList>
            <person name="Kampfer P."/>
            <person name="Huber B."/>
            <person name="Busse H.J."/>
            <person name="Scholz H.C."/>
            <person name="Tomaso H."/>
            <person name="Hotzel H."/>
            <person name="Melzer F."/>
        </authorList>
    </citation>
    <scope>NUCLEOTIDE SEQUENCE [LARGE SCALE GENOMIC DNA]</scope>
    <source>
        <strain evidence="3 4">08RB2639</strain>
    </source>
</reference>
<evidence type="ECO:0000313" key="5">
    <source>
        <dbReference type="Proteomes" id="UP000553980"/>
    </source>
</evidence>
<feature type="region of interest" description="Disordered" evidence="1">
    <location>
        <begin position="1"/>
        <end position="31"/>
    </location>
</feature>
<gene>
    <name evidence="3" type="ORF">FIB18_03360</name>
    <name evidence="2" type="ORF">GGQ79_000934</name>
</gene>
<dbReference type="OrthoDB" id="8420173at2"/>